<proteinExistence type="predicted"/>
<keyword evidence="1" id="KW-0812">Transmembrane</keyword>
<evidence type="ECO:0000313" key="3">
    <source>
        <dbReference type="Proteomes" id="UP001417504"/>
    </source>
</evidence>
<accession>A0AAP0K3L1</accession>
<name>A0AAP0K3L1_9MAGN</name>
<keyword evidence="1" id="KW-0472">Membrane</keyword>
<dbReference type="EMBL" id="JBBNAE010000002">
    <property type="protein sequence ID" value="KAK9145288.1"/>
    <property type="molecule type" value="Genomic_DNA"/>
</dbReference>
<comment type="caution">
    <text evidence="2">The sequence shown here is derived from an EMBL/GenBank/DDBJ whole genome shotgun (WGS) entry which is preliminary data.</text>
</comment>
<keyword evidence="1" id="KW-1133">Transmembrane helix</keyword>
<sequence length="231" mass="25324">MELLWRSGSGRVTLTLCFFFVESVYYCLVWPLLRFAEYRFKDSYEPRPGVPKCKENLGPSQPCPLRYASWPLRSTLPLALVYLSLTTCCDSLFLARSTVRDIFLVFEGLELAVAGGVVGAEGLGDGGGGGSGAREADGEGGLGELLRVLLDAGGVGGEGLIVDGEVDEIKHFNWLKRKADAMREAAIKYRDLKRLASEVQSQMVKFAMDLDVYIVSSLIIVEDLVFPSELN</sequence>
<dbReference type="Proteomes" id="UP001417504">
    <property type="component" value="Unassembled WGS sequence"/>
</dbReference>
<organism evidence="2 3">
    <name type="scientific">Stephania japonica</name>
    <dbReference type="NCBI Taxonomy" id="461633"/>
    <lineage>
        <taxon>Eukaryota</taxon>
        <taxon>Viridiplantae</taxon>
        <taxon>Streptophyta</taxon>
        <taxon>Embryophyta</taxon>
        <taxon>Tracheophyta</taxon>
        <taxon>Spermatophyta</taxon>
        <taxon>Magnoliopsida</taxon>
        <taxon>Ranunculales</taxon>
        <taxon>Menispermaceae</taxon>
        <taxon>Menispermoideae</taxon>
        <taxon>Cissampelideae</taxon>
        <taxon>Stephania</taxon>
    </lineage>
</organism>
<feature type="transmembrane region" description="Helical" evidence="1">
    <location>
        <begin position="12"/>
        <end position="33"/>
    </location>
</feature>
<keyword evidence="3" id="KW-1185">Reference proteome</keyword>
<reference evidence="2 3" key="1">
    <citation type="submission" date="2024-01" db="EMBL/GenBank/DDBJ databases">
        <title>Genome assemblies of Stephania.</title>
        <authorList>
            <person name="Yang L."/>
        </authorList>
    </citation>
    <scope>NUCLEOTIDE SEQUENCE [LARGE SCALE GENOMIC DNA]</scope>
    <source>
        <strain evidence="2">QJT</strain>
        <tissue evidence="2">Leaf</tissue>
    </source>
</reference>
<gene>
    <name evidence="2" type="ORF">Sjap_005191</name>
</gene>
<dbReference type="AlphaFoldDB" id="A0AAP0K3L1"/>
<evidence type="ECO:0000256" key="1">
    <source>
        <dbReference type="SAM" id="Phobius"/>
    </source>
</evidence>
<protein>
    <submittedName>
        <fullName evidence="2">Uncharacterized protein</fullName>
    </submittedName>
</protein>
<evidence type="ECO:0000313" key="2">
    <source>
        <dbReference type="EMBL" id="KAK9145288.1"/>
    </source>
</evidence>